<protein>
    <submittedName>
        <fullName evidence="1">Uncharacterized protein</fullName>
    </submittedName>
</protein>
<keyword evidence="2" id="KW-1185">Reference proteome</keyword>
<comment type="caution">
    <text evidence="1">The sequence shown here is derived from an EMBL/GenBank/DDBJ whole genome shotgun (WGS) entry which is preliminary data.</text>
</comment>
<organism evidence="1 2">
    <name type="scientific">Conexibacter arvalis</name>
    <dbReference type="NCBI Taxonomy" id="912552"/>
    <lineage>
        <taxon>Bacteria</taxon>
        <taxon>Bacillati</taxon>
        <taxon>Actinomycetota</taxon>
        <taxon>Thermoleophilia</taxon>
        <taxon>Solirubrobacterales</taxon>
        <taxon>Conexibacteraceae</taxon>
        <taxon>Conexibacter</taxon>
    </lineage>
</organism>
<dbReference type="Proteomes" id="UP000585272">
    <property type="component" value="Unassembled WGS sequence"/>
</dbReference>
<evidence type="ECO:0000313" key="2">
    <source>
        <dbReference type="Proteomes" id="UP000585272"/>
    </source>
</evidence>
<dbReference type="EMBL" id="JACHNU010000001">
    <property type="protein sequence ID" value="MBB4661645.1"/>
    <property type="molecule type" value="Genomic_DNA"/>
</dbReference>
<sequence length="354" mass="38894">MQTLYQFGKDATLRLIGDYLELLEATRGLDDVGPSHFEKREWRLFLLGGKGVQAHEMPETAQAAHALHSGRRAIDHDIQSAVAGPLYIEMQAHALSLARRAAVLSDGFTTLEADVLHDEPELLPIYMHAAGVFSMSVLRKAVGTISDTGMSPRAAARAVDFLLPRLTGDVDPKRLVERLGSTLEGQARDLLGRYLLEAVVEAAFRRHGVAFQRETEYKALAGVVYDHRADFVVPDATAPKLFVEVRRSSARHSSLYAKDKMFSAINWKGRHSDLIGVLVIDGEWSQHSKLALAHVFDYVLPVSAADELARVAQAYLAGDTSKLLRTITFEISARNGGELPRRPDAPLADSVPDP</sequence>
<evidence type="ECO:0000313" key="1">
    <source>
        <dbReference type="EMBL" id="MBB4661645.1"/>
    </source>
</evidence>
<proteinExistence type="predicted"/>
<accession>A0A840IBC1</accession>
<dbReference type="AlphaFoldDB" id="A0A840IBC1"/>
<name>A0A840IBC1_9ACTN</name>
<gene>
    <name evidence="1" type="ORF">BDZ31_001218</name>
</gene>
<dbReference type="RefSeq" id="WP_183339973.1">
    <property type="nucleotide sequence ID" value="NZ_JACHNU010000001.1"/>
</dbReference>
<reference evidence="1 2" key="1">
    <citation type="submission" date="2020-08" db="EMBL/GenBank/DDBJ databases">
        <title>Genomic Encyclopedia of Archaeal and Bacterial Type Strains, Phase II (KMG-II): from individual species to whole genera.</title>
        <authorList>
            <person name="Goeker M."/>
        </authorList>
    </citation>
    <scope>NUCLEOTIDE SEQUENCE [LARGE SCALE GENOMIC DNA]</scope>
    <source>
        <strain evidence="1 2">DSM 23288</strain>
    </source>
</reference>